<dbReference type="Proteomes" id="UP001295469">
    <property type="component" value="Chromosome C07"/>
</dbReference>
<protein>
    <submittedName>
        <fullName evidence="2">(rape) hypothetical protein</fullName>
    </submittedName>
</protein>
<evidence type="ECO:0000313" key="2">
    <source>
        <dbReference type="EMBL" id="CAF2030337.1"/>
    </source>
</evidence>
<feature type="signal peptide" evidence="1">
    <location>
        <begin position="1"/>
        <end position="19"/>
    </location>
</feature>
<reference evidence="2" key="1">
    <citation type="submission" date="2021-01" db="EMBL/GenBank/DDBJ databases">
        <authorList>
            <consortium name="Genoscope - CEA"/>
            <person name="William W."/>
        </authorList>
    </citation>
    <scope>NUCLEOTIDE SEQUENCE</scope>
</reference>
<name>A0A816N3J6_BRANA</name>
<accession>A0A816N3J6</accession>
<keyword evidence="1" id="KW-0732">Signal</keyword>
<gene>
    <name evidence="2" type="ORF">DARMORV10_C07P57680.1</name>
</gene>
<sequence length="140" mass="16478">MSLAIKLLVLFFIIDLSVAKYITNKDSIVKQDNQDVYMSHIDYSNFFKQKIEGWEREADERYPSWTNSNNKGHLDSSFFLQGEAQNYLRHWKELKNRKGYPYADLQKKIGVLWPHQVGTCPEFKAPHLLTYIMHGLSRHG</sequence>
<dbReference type="EMBL" id="HG994371">
    <property type="protein sequence ID" value="CAF2030337.1"/>
    <property type="molecule type" value="Genomic_DNA"/>
</dbReference>
<proteinExistence type="predicted"/>
<organism evidence="2">
    <name type="scientific">Brassica napus</name>
    <name type="common">Rape</name>
    <dbReference type="NCBI Taxonomy" id="3708"/>
    <lineage>
        <taxon>Eukaryota</taxon>
        <taxon>Viridiplantae</taxon>
        <taxon>Streptophyta</taxon>
        <taxon>Embryophyta</taxon>
        <taxon>Tracheophyta</taxon>
        <taxon>Spermatophyta</taxon>
        <taxon>Magnoliopsida</taxon>
        <taxon>eudicotyledons</taxon>
        <taxon>Gunneridae</taxon>
        <taxon>Pentapetalae</taxon>
        <taxon>rosids</taxon>
        <taxon>malvids</taxon>
        <taxon>Brassicales</taxon>
        <taxon>Brassicaceae</taxon>
        <taxon>Brassiceae</taxon>
        <taxon>Brassica</taxon>
    </lineage>
</organism>
<dbReference type="AlphaFoldDB" id="A0A816N3J6"/>
<evidence type="ECO:0000256" key="1">
    <source>
        <dbReference type="SAM" id="SignalP"/>
    </source>
</evidence>
<feature type="chain" id="PRO_5032482595" evidence="1">
    <location>
        <begin position="20"/>
        <end position="140"/>
    </location>
</feature>